<organism evidence="1 2">
    <name type="scientific">Schleiferilactobacillus shenzhenensis LY-73</name>
    <dbReference type="NCBI Taxonomy" id="1231336"/>
    <lineage>
        <taxon>Bacteria</taxon>
        <taxon>Bacillati</taxon>
        <taxon>Bacillota</taxon>
        <taxon>Bacilli</taxon>
        <taxon>Lactobacillales</taxon>
        <taxon>Lactobacillaceae</taxon>
        <taxon>Schleiferilactobacillus</taxon>
    </lineage>
</organism>
<evidence type="ECO:0008006" key="3">
    <source>
        <dbReference type="Google" id="ProtNLM"/>
    </source>
</evidence>
<dbReference type="InterPro" id="IPR002495">
    <property type="entry name" value="Glyco_trans_8"/>
</dbReference>
<accession>U4TTC3</accession>
<dbReference type="AlphaFoldDB" id="U4TTC3"/>
<proteinExistence type="predicted"/>
<dbReference type="HOGENOM" id="CLU_062215_0_0_9"/>
<dbReference type="STRING" id="1231336.L248_3071"/>
<dbReference type="InterPro" id="IPR029044">
    <property type="entry name" value="Nucleotide-diphossugar_trans"/>
</dbReference>
<protein>
    <recommendedName>
        <fullName evidence="3">Lipopolysaccharide biosynthesis glycosyltransferase</fullName>
    </recommendedName>
</protein>
<dbReference type="GO" id="GO:0016757">
    <property type="term" value="F:glycosyltransferase activity"/>
    <property type="evidence" value="ECO:0007669"/>
    <property type="project" value="InterPro"/>
</dbReference>
<dbReference type="SUPFAM" id="SSF53448">
    <property type="entry name" value="Nucleotide-diphospho-sugar transferases"/>
    <property type="match status" value="1"/>
</dbReference>
<dbReference type="Proteomes" id="UP000030647">
    <property type="component" value="Unassembled WGS sequence"/>
</dbReference>
<keyword evidence="2" id="KW-1185">Reference proteome</keyword>
<gene>
    <name evidence="1" type="ORF">L248_3071</name>
</gene>
<dbReference type="eggNOG" id="COG1442">
    <property type="taxonomic scope" value="Bacteria"/>
</dbReference>
<dbReference type="Pfam" id="PF01501">
    <property type="entry name" value="Glyco_transf_8"/>
    <property type="match status" value="1"/>
</dbReference>
<dbReference type="OrthoDB" id="5672604at2"/>
<evidence type="ECO:0000313" key="2">
    <source>
        <dbReference type="Proteomes" id="UP000030647"/>
    </source>
</evidence>
<sequence>MNILYSGDAHIGDGVLVSVLSLLKHVQEPLHIYILTATMAADGQRWAPLPDSTAAYLSRVVSQRSPASTVVKIDVTDLFNAEPPTANLATRFTPGSMLRLYADELPQMPDRLLYLDTDVLCRRDPAAFYSQDFHGAEFIGVLDHYGKWFFHHGWRPFDYVNSGVLLLNMPRIKETGLFAKARVRCQQRKMFMPDQSALNKLAVNKRLAPTRYNEQHTLKDDTVLQHFSTTLHLFPWFHTQTVKPWQPEAMHSVLQLHAYDDILQQYAALAPALKGSSHS</sequence>
<evidence type="ECO:0000313" key="1">
    <source>
        <dbReference type="EMBL" id="ERL65133.1"/>
    </source>
</evidence>
<dbReference type="EMBL" id="KI271589">
    <property type="protein sequence ID" value="ERL65133.1"/>
    <property type="molecule type" value="Genomic_DNA"/>
</dbReference>
<reference evidence="2" key="1">
    <citation type="journal article" date="2013" name="Genome Announc.">
        <title>Whole-Genome Sequencing of Lactobacillus shenzhenensis Strain LY-73T.</title>
        <authorList>
            <person name="Lin Z."/>
            <person name="Liu Z."/>
            <person name="Yang R."/>
            <person name="Zou Y."/>
            <person name="Wan D."/>
            <person name="Chen J."/>
            <person name="Guo M."/>
            <person name="Zhao J."/>
            <person name="Fang C."/>
            <person name="Yang R."/>
            <person name="Liu F."/>
        </authorList>
    </citation>
    <scope>NUCLEOTIDE SEQUENCE [LARGE SCALE GENOMIC DNA]</scope>
    <source>
        <strain evidence="2">LY-73</strain>
    </source>
</reference>
<name>U4TTC3_9LACO</name>
<dbReference type="RefSeq" id="WP_022529656.1">
    <property type="nucleotide sequence ID" value="NZ_KI271589.1"/>
</dbReference>
<dbReference type="Gene3D" id="3.90.550.10">
    <property type="entry name" value="Spore Coat Polysaccharide Biosynthesis Protein SpsA, Chain A"/>
    <property type="match status" value="1"/>
</dbReference>